<dbReference type="GO" id="GO:0016787">
    <property type="term" value="F:hydrolase activity"/>
    <property type="evidence" value="ECO:0007669"/>
    <property type="project" value="UniProtKB-KW"/>
</dbReference>
<feature type="domain" description="Metallo-beta-lactamase" evidence="1">
    <location>
        <begin position="16"/>
        <end position="217"/>
    </location>
</feature>
<dbReference type="Proteomes" id="UP000030672">
    <property type="component" value="Unassembled WGS sequence"/>
</dbReference>
<dbReference type="InterPro" id="IPR001279">
    <property type="entry name" value="Metallo-B-lactamas"/>
</dbReference>
<dbReference type="STRING" id="1043003.A0A074VFU8"/>
<dbReference type="InterPro" id="IPR036866">
    <property type="entry name" value="RibonucZ/Hydroxyglut_hydro"/>
</dbReference>
<dbReference type="GO" id="GO:0050313">
    <property type="term" value="F:sulfur dioxygenase activity"/>
    <property type="evidence" value="ECO:0007669"/>
    <property type="project" value="TreeGrafter"/>
</dbReference>
<dbReference type="SMART" id="SM00849">
    <property type="entry name" value="Lactamase_B"/>
    <property type="match status" value="1"/>
</dbReference>
<accession>A0A074VFU8</accession>
<dbReference type="PANTHER" id="PTHR43084:SF8">
    <property type="entry name" value="METALLO-BETA-LACTAMASE SUPERFAMILY PROTEIN"/>
    <property type="match status" value="1"/>
</dbReference>
<name>A0A074VFU8_AURM1</name>
<dbReference type="PANTHER" id="PTHR43084">
    <property type="entry name" value="PERSULFIDE DIOXYGENASE ETHE1"/>
    <property type="match status" value="1"/>
</dbReference>
<dbReference type="SUPFAM" id="SSF56281">
    <property type="entry name" value="Metallo-hydrolase/oxidoreductase"/>
    <property type="match status" value="1"/>
</dbReference>
<organism evidence="2 3">
    <name type="scientific">Aureobasidium melanogenum (strain CBS 110374)</name>
    <name type="common">Aureobasidium pullulans var. melanogenum</name>
    <dbReference type="NCBI Taxonomy" id="1043003"/>
    <lineage>
        <taxon>Eukaryota</taxon>
        <taxon>Fungi</taxon>
        <taxon>Dikarya</taxon>
        <taxon>Ascomycota</taxon>
        <taxon>Pezizomycotina</taxon>
        <taxon>Dothideomycetes</taxon>
        <taxon>Dothideomycetidae</taxon>
        <taxon>Dothideales</taxon>
        <taxon>Saccotheciaceae</taxon>
        <taxon>Aureobasidium</taxon>
    </lineage>
</organism>
<dbReference type="InterPro" id="IPR051682">
    <property type="entry name" value="Mito_Persulfide_Diox"/>
</dbReference>
<proteinExistence type="predicted"/>
<gene>
    <name evidence="2" type="ORF">M437DRAFT_60775</name>
</gene>
<reference evidence="2 3" key="1">
    <citation type="journal article" date="2014" name="BMC Genomics">
        <title>Genome sequencing of four Aureobasidium pullulans varieties: biotechnological potential, stress tolerance, and description of new species.</title>
        <authorList>
            <person name="Gostin Ar C."/>
            <person name="Ohm R.A."/>
            <person name="Kogej T."/>
            <person name="Sonjak S."/>
            <person name="Turk M."/>
            <person name="Zajc J."/>
            <person name="Zalar P."/>
            <person name="Grube M."/>
            <person name="Sun H."/>
            <person name="Han J."/>
            <person name="Sharma A."/>
            <person name="Chiniquy J."/>
            <person name="Ngan C.Y."/>
            <person name="Lipzen A."/>
            <person name="Barry K."/>
            <person name="Grigoriev I.V."/>
            <person name="Gunde-Cimerman N."/>
        </authorList>
    </citation>
    <scope>NUCLEOTIDE SEQUENCE [LARGE SCALE GENOMIC DNA]</scope>
    <source>
        <strain evidence="2 3">CBS 110374</strain>
    </source>
</reference>
<dbReference type="RefSeq" id="XP_040874893.1">
    <property type="nucleotide sequence ID" value="XM_041023810.1"/>
</dbReference>
<dbReference type="HOGENOM" id="CLU_030571_6_1_1"/>
<dbReference type="EMBL" id="KL584867">
    <property type="protein sequence ID" value="KEQ57869.1"/>
    <property type="molecule type" value="Genomic_DNA"/>
</dbReference>
<dbReference type="GO" id="GO:0070813">
    <property type="term" value="P:hydrogen sulfide metabolic process"/>
    <property type="evidence" value="ECO:0007669"/>
    <property type="project" value="TreeGrafter"/>
</dbReference>
<keyword evidence="2" id="KW-0378">Hydrolase</keyword>
<protein>
    <submittedName>
        <fullName evidence="2">Metallo-hydrolase/oxidoreductase</fullName>
    </submittedName>
</protein>
<dbReference type="AlphaFoldDB" id="A0A074VFU8"/>
<evidence type="ECO:0000313" key="2">
    <source>
        <dbReference type="EMBL" id="KEQ57869.1"/>
    </source>
</evidence>
<evidence type="ECO:0000313" key="3">
    <source>
        <dbReference type="Proteomes" id="UP000030672"/>
    </source>
</evidence>
<dbReference type="Gene3D" id="3.60.15.10">
    <property type="entry name" value="Ribonuclease Z/Hydroxyacylglutathione hydrolase-like"/>
    <property type="match status" value="1"/>
</dbReference>
<dbReference type="Pfam" id="PF00753">
    <property type="entry name" value="Lactamase_B"/>
    <property type="match status" value="1"/>
</dbReference>
<keyword evidence="3" id="KW-1185">Reference proteome</keyword>
<sequence length="320" mass="35820">MTPTVTIDSAHDPNTGTWQYIVTDPYSMSGIIIDPVLDFDETTCTVSTSTADRLLSLVRAKGYHISRILETHTHTDHFSASSYIQATLERDQGHRPLTCIGKRSRQVRQMMYEECGFLPDVLACEFDEFLDDDGSFDIGCDKFNVGSLKVSVIELAGHTPNHVGYVIGSNVFVRDSMFNLDVGSVRVDFPKGSALALWTSMQFLLSLPDHFKLYTGYDYPPEDREYGGEKGQPRPYATVDEHKQSNKHAKSGTMENEFVQWRTTRDNELKAPKLLHQSLQVNLLGGRFPTASGEQPALLTVPVQLPEDFQNGVHGMKVKL</sequence>
<dbReference type="GeneID" id="63917183"/>
<dbReference type="GO" id="GO:0006749">
    <property type="term" value="P:glutathione metabolic process"/>
    <property type="evidence" value="ECO:0007669"/>
    <property type="project" value="TreeGrafter"/>
</dbReference>
<evidence type="ECO:0000259" key="1">
    <source>
        <dbReference type="SMART" id="SM00849"/>
    </source>
</evidence>